<dbReference type="InterPro" id="IPR021229">
    <property type="entry name" value="DUF2800"/>
</dbReference>
<dbReference type="EMBL" id="QBKP01000008">
    <property type="protein sequence ID" value="PTX49115.1"/>
    <property type="molecule type" value="Genomic_DNA"/>
</dbReference>
<dbReference type="AlphaFoldDB" id="A0A2T6AZ67"/>
<evidence type="ECO:0000313" key="2">
    <source>
        <dbReference type="Proteomes" id="UP000244224"/>
    </source>
</evidence>
<keyword evidence="2" id="KW-1185">Reference proteome</keyword>
<reference evidence="1 2" key="1">
    <citation type="submission" date="2018-04" db="EMBL/GenBank/DDBJ databases">
        <title>Genomic Encyclopedia of Archaeal and Bacterial Type Strains, Phase II (KMG-II): from individual species to whole genera.</title>
        <authorList>
            <person name="Goeker M."/>
        </authorList>
    </citation>
    <scope>NUCLEOTIDE SEQUENCE [LARGE SCALE GENOMIC DNA]</scope>
    <source>
        <strain evidence="1 2">DSM 21823</strain>
    </source>
</reference>
<dbReference type="OrthoDB" id="9766061at2"/>
<gene>
    <name evidence="1" type="ORF">C8N34_108225</name>
</gene>
<dbReference type="RefSeq" id="WP_108129373.1">
    <property type="nucleotide sequence ID" value="NZ_QBKP01000008.1"/>
</dbReference>
<evidence type="ECO:0000313" key="1">
    <source>
        <dbReference type="EMBL" id="PTX49115.1"/>
    </source>
</evidence>
<sequence length="432" mass="47755">MSAHARLSPSACARWSTCTASVRFVEELTARRVVPADDATEWAAEGTIAHLVREMCLAEGFEPDDFVGAWMSADGFTFQVTQAMADYLFEGIQWVREQSDELLIEKRVDLSSWLPGQFGTMDAGWFRSGTAIGRVLGLSDLKFGMNPVSAEDNEQQKLYMLGLWDDLGRPDFDVGIINIDQPRAFGGGSDMPEEMQAVIEANDSDIPSVGMKFWTINQPDLIAFGDRIRNVYNDIATGRTKFAPSIKACTYCPARQARSATGYMGCPAFNQWMMDIMLGVVDFRRPFGEEMPDPRELDPAKRFEIVRNAKTFIKWLGSLHAASVEAAMSGEPDPGSKLVIGRKGSRVYTDDSKAIQIMVPVLGDEALKPMAPIGITDAQNKLKPARNRAGHPGAWERLNEIVTQAPGKPVLVPDTDAREAYVPDTHQFDDTF</sequence>
<comment type="caution">
    <text evidence="1">The sequence shown here is derived from an EMBL/GenBank/DDBJ whole genome shotgun (WGS) entry which is preliminary data.</text>
</comment>
<dbReference type="Proteomes" id="UP000244224">
    <property type="component" value="Unassembled WGS sequence"/>
</dbReference>
<organism evidence="1 2">
    <name type="scientific">Gemmobacter caeni</name>
    <dbReference type="NCBI Taxonomy" id="589035"/>
    <lineage>
        <taxon>Bacteria</taxon>
        <taxon>Pseudomonadati</taxon>
        <taxon>Pseudomonadota</taxon>
        <taxon>Alphaproteobacteria</taxon>
        <taxon>Rhodobacterales</taxon>
        <taxon>Paracoccaceae</taxon>
        <taxon>Gemmobacter</taxon>
    </lineage>
</organism>
<name>A0A2T6AZ67_9RHOB</name>
<proteinExistence type="predicted"/>
<protein>
    <submittedName>
        <fullName evidence="1">Uncharacterized protein DUF2800</fullName>
    </submittedName>
</protein>
<dbReference type="Pfam" id="PF10926">
    <property type="entry name" value="DUF2800"/>
    <property type="match status" value="1"/>
</dbReference>
<accession>A0A2T6AZ67</accession>